<evidence type="ECO:0000256" key="1">
    <source>
        <dbReference type="SAM" id="Phobius"/>
    </source>
</evidence>
<gene>
    <name evidence="2" type="ORF">IM532_10945</name>
</gene>
<name>A0A8J7G9H8_9FLAO</name>
<comment type="caution">
    <text evidence="2">The sequence shown here is derived from an EMBL/GenBank/DDBJ whole genome shotgun (WGS) entry which is preliminary data.</text>
</comment>
<sequence length="187" mass="21187">MTNTKIVYGLYGDDDDLLKAVKSIRKQGITIDEVYTPFPVHGLDKALGLKKTRISDIAFFYGLFGTTLASTMTWFIMNHDWAQDIGGKPSFSWGQNMPAFVPIMFELTVFCAAHFMSWTYLFRNKLYPGAAPQNPDPRTTDDKFMIEIHTTDVEKIKNVFVETGAEEVTLKGDYIQPNVNNLVQEEA</sequence>
<feature type="transmembrane region" description="Helical" evidence="1">
    <location>
        <begin position="58"/>
        <end position="77"/>
    </location>
</feature>
<accession>A0A8J7G9H8</accession>
<feature type="transmembrane region" description="Helical" evidence="1">
    <location>
        <begin position="97"/>
        <end position="116"/>
    </location>
</feature>
<protein>
    <submittedName>
        <fullName evidence="2">DUF3341 domain-containing protein</fullName>
    </submittedName>
</protein>
<proteinExistence type="predicted"/>
<dbReference type="EMBL" id="JADGIK010000007">
    <property type="protein sequence ID" value="MBF0597950.1"/>
    <property type="molecule type" value="Genomic_DNA"/>
</dbReference>
<dbReference type="RefSeq" id="WP_194183593.1">
    <property type="nucleotide sequence ID" value="NZ_JADGIK010000007.1"/>
</dbReference>
<keyword evidence="1" id="KW-0812">Transmembrane</keyword>
<dbReference type="AlphaFoldDB" id="A0A8J7G9H8"/>
<reference evidence="2" key="1">
    <citation type="submission" date="2020-10" db="EMBL/GenBank/DDBJ databases">
        <authorList>
            <person name="Lu T."/>
            <person name="Wang Q."/>
            <person name="Han X."/>
        </authorList>
    </citation>
    <scope>NUCLEOTIDE SEQUENCE</scope>
    <source>
        <strain evidence="2">WQ 117</strain>
    </source>
</reference>
<organism evidence="2 3">
    <name type="scientific">Faecalibacter rhinopitheci</name>
    <dbReference type="NCBI Taxonomy" id="2779678"/>
    <lineage>
        <taxon>Bacteria</taxon>
        <taxon>Pseudomonadati</taxon>
        <taxon>Bacteroidota</taxon>
        <taxon>Flavobacteriia</taxon>
        <taxon>Flavobacteriales</taxon>
        <taxon>Weeksellaceae</taxon>
        <taxon>Faecalibacter</taxon>
    </lineage>
</organism>
<dbReference type="InterPro" id="IPR021776">
    <property type="entry name" value="ActD"/>
</dbReference>
<keyword evidence="1" id="KW-1133">Transmembrane helix</keyword>
<dbReference type="Proteomes" id="UP000608754">
    <property type="component" value="Unassembled WGS sequence"/>
</dbReference>
<dbReference type="PANTHER" id="PTHR40394:SF2">
    <property type="entry name" value="QUINOL:CYTOCHROME C OXIDOREDUCTASE MEMBRANE PROTEIN"/>
    <property type="match status" value="1"/>
</dbReference>
<keyword evidence="3" id="KW-1185">Reference proteome</keyword>
<dbReference type="PANTHER" id="PTHR40394">
    <property type="entry name" value="LIPOPROTEIN-RELATED"/>
    <property type="match status" value="1"/>
</dbReference>
<evidence type="ECO:0000313" key="2">
    <source>
        <dbReference type="EMBL" id="MBF0597950.1"/>
    </source>
</evidence>
<keyword evidence="1" id="KW-0472">Membrane</keyword>
<dbReference type="Pfam" id="PF11821">
    <property type="entry name" value="ActD"/>
    <property type="match status" value="1"/>
</dbReference>
<evidence type="ECO:0000313" key="3">
    <source>
        <dbReference type="Proteomes" id="UP000608754"/>
    </source>
</evidence>